<sequence>MSVALKAEKNLTLITCILLSLFFSAKTRAQSLGDPVVKITFGSGTASRAGALAADSGSTTYVYSGSGEIGENYYTITNQVNTSVHGSFVTSYDHDYETTGKTTGYMMVVNGNVQAGTVYTRTVPGLCGNTQYQFGVWVKNVLSSNGIPPNMVFHIYAADGTTELSTPVSTGDVPTGNVWHNYTATFTLPAGTGDVIIKLVSNASGTVGNDFAVDDITFSPYGSTVSAVFTQTTGTTESTCAGSTQTYTVKATSTLASGYVQKLQMYVNGVWTDLTTGSTTTTYTITSPTTAGTYQYRLVSASTDNINSASCVVASNNLTLTVTPAPTAAFSVATATCLGTATTFTDASVANGTTIASWLWDFGDGQTSALQNPVHTYAATGTYTVKLTVAGTTGCSPSTISKTITINPLPVAAFTFTSPNCLTQPVTITDQSTTGTGTTITSWIWDYGDGTTETKTTAAAFQHLYTAAGTYSVKLTVTNSGGCTAMVTQSLKVSPLPVAAFTMPDVCLADASATFTDASTIADNTTSGFTYLWNFGDANATAGNPNTSTLKNPSHKYTQAAVYQVTLTVTSASGCVSTITQNFTVNGSIPVAAFTVINQSDLCSNHQVLFTNNSTVDFGNITKLEWYYDYANNPGTVVTDESPSYGKLYGHNYTAFHTPATQNYQVRLVAYSGGTCVSVMDKTITLLAQPDLSFTAPSAICINGGTVQLVAQENAGVAGSGIYQGTGVSSTGLFDPTISGVGTFSIDYIYTATNACADTVSQTITVNPVPTITVGPDITVLAGGSAYLPAKASGTGLTYAWSPATYLSDATVLNPVVTPFQDITYTLTVTTSSGCSLSGQVKVSVLQGPVVPNTFSPNGDGTNDQWNIKYLDTYTDCTVEVYNRYGAKLFASVGYAVPWDGTYNGAPVPGGVYYYIINPKHGRSTLSGSLTILR</sequence>
<organism evidence="2 3">
    <name type="scientific">Mucilaginibacter dorajii</name>
    <dbReference type="NCBI Taxonomy" id="692994"/>
    <lineage>
        <taxon>Bacteria</taxon>
        <taxon>Pseudomonadati</taxon>
        <taxon>Bacteroidota</taxon>
        <taxon>Sphingobacteriia</taxon>
        <taxon>Sphingobacteriales</taxon>
        <taxon>Sphingobacteriaceae</taxon>
        <taxon>Mucilaginibacter</taxon>
    </lineage>
</organism>
<dbReference type="EMBL" id="BAAAZC010000026">
    <property type="protein sequence ID" value="GAA3981622.1"/>
    <property type="molecule type" value="Genomic_DNA"/>
</dbReference>
<feature type="domain" description="PKD" evidence="1">
    <location>
        <begin position="325"/>
        <end position="394"/>
    </location>
</feature>
<evidence type="ECO:0000313" key="3">
    <source>
        <dbReference type="Proteomes" id="UP001500742"/>
    </source>
</evidence>
<reference evidence="3" key="1">
    <citation type="journal article" date="2019" name="Int. J. Syst. Evol. Microbiol.">
        <title>The Global Catalogue of Microorganisms (GCM) 10K type strain sequencing project: providing services to taxonomists for standard genome sequencing and annotation.</title>
        <authorList>
            <consortium name="The Broad Institute Genomics Platform"/>
            <consortium name="The Broad Institute Genome Sequencing Center for Infectious Disease"/>
            <person name="Wu L."/>
            <person name="Ma J."/>
        </authorList>
    </citation>
    <scope>NUCLEOTIDE SEQUENCE [LARGE SCALE GENOMIC DNA]</scope>
    <source>
        <strain evidence="3">JCM 16601</strain>
    </source>
</reference>
<feature type="domain" description="PKD" evidence="1">
    <location>
        <begin position="432"/>
        <end position="493"/>
    </location>
</feature>
<dbReference type="PROSITE" id="PS50093">
    <property type="entry name" value="PKD"/>
    <property type="match status" value="3"/>
</dbReference>
<feature type="domain" description="PKD" evidence="1">
    <location>
        <begin position="496"/>
        <end position="585"/>
    </location>
</feature>
<keyword evidence="3" id="KW-1185">Reference proteome</keyword>
<dbReference type="RefSeq" id="WP_310504194.1">
    <property type="nucleotide sequence ID" value="NZ_BAAAZC010000026.1"/>
</dbReference>
<dbReference type="SMART" id="SM00089">
    <property type="entry name" value="PKD"/>
    <property type="match status" value="3"/>
</dbReference>
<proteinExistence type="predicted"/>
<comment type="caution">
    <text evidence="2">The sequence shown here is derived from an EMBL/GenBank/DDBJ whole genome shotgun (WGS) entry which is preliminary data.</text>
</comment>
<dbReference type="Proteomes" id="UP001500742">
    <property type="component" value="Unassembled WGS sequence"/>
</dbReference>
<dbReference type="InterPro" id="IPR026341">
    <property type="entry name" value="T9SS_type_B"/>
</dbReference>
<gene>
    <name evidence="2" type="ORF">GCM10022210_36250</name>
</gene>
<dbReference type="CDD" id="cd00146">
    <property type="entry name" value="PKD"/>
    <property type="match status" value="3"/>
</dbReference>
<dbReference type="InterPro" id="IPR000601">
    <property type="entry name" value="PKD_dom"/>
</dbReference>
<dbReference type="NCBIfam" id="TIGR04131">
    <property type="entry name" value="Bac_Flav_CTERM"/>
    <property type="match status" value="1"/>
</dbReference>
<dbReference type="InterPro" id="IPR035986">
    <property type="entry name" value="PKD_dom_sf"/>
</dbReference>
<name>A0ABP7QFC4_9SPHI</name>
<accession>A0ABP7QFC4</accession>
<dbReference type="Gene3D" id="2.60.120.260">
    <property type="entry name" value="Galactose-binding domain-like"/>
    <property type="match status" value="1"/>
</dbReference>
<protein>
    <recommendedName>
        <fullName evidence="1">PKD domain-containing protein</fullName>
    </recommendedName>
</protein>
<evidence type="ECO:0000259" key="1">
    <source>
        <dbReference type="PROSITE" id="PS50093"/>
    </source>
</evidence>
<dbReference type="InterPro" id="IPR022409">
    <property type="entry name" value="PKD/Chitinase_dom"/>
</dbReference>
<evidence type="ECO:0000313" key="2">
    <source>
        <dbReference type="EMBL" id="GAA3981622.1"/>
    </source>
</evidence>
<dbReference type="Pfam" id="PF13585">
    <property type="entry name" value="CHU_C"/>
    <property type="match status" value="1"/>
</dbReference>
<dbReference type="Gene3D" id="2.60.40.10">
    <property type="entry name" value="Immunoglobulins"/>
    <property type="match status" value="4"/>
</dbReference>
<dbReference type="InterPro" id="IPR013783">
    <property type="entry name" value="Ig-like_fold"/>
</dbReference>
<dbReference type="Pfam" id="PF18911">
    <property type="entry name" value="PKD_4"/>
    <property type="match status" value="3"/>
</dbReference>
<dbReference type="SUPFAM" id="SSF49299">
    <property type="entry name" value="PKD domain"/>
    <property type="match status" value="3"/>
</dbReference>